<proteinExistence type="predicted"/>
<dbReference type="AlphaFoldDB" id="A0A3A4NFE5"/>
<evidence type="ECO:0008006" key="4">
    <source>
        <dbReference type="Google" id="ProtNLM"/>
    </source>
</evidence>
<keyword evidence="1" id="KW-0812">Transmembrane</keyword>
<reference evidence="2 3" key="1">
    <citation type="journal article" date="2017" name="ISME J.">
        <title>Energy and carbon metabolisms in a deep terrestrial subsurface fluid microbial community.</title>
        <authorList>
            <person name="Momper L."/>
            <person name="Jungbluth S.P."/>
            <person name="Lee M.D."/>
            <person name="Amend J.P."/>
        </authorList>
    </citation>
    <scope>NUCLEOTIDE SEQUENCE [LARGE SCALE GENOMIC DNA]</scope>
    <source>
        <strain evidence="2">SURF_5</strain>
    </source>
</reference>
<sequence>MVPIAIAGIILAFLVIDVIIQTVQHRRGRRVHGFFIPDPADEVSPPVDYGRMLDCLKRFGIAPPHNAFVHSGHIWAAVEQSGEAVVGLDSFVKRVIGKVDAVELPRVGQAVHQGERLMAVHRGNRIAEFVAPVDGVITEVKEVPAPVSDLGGTDWICRIKPSNLSANLKVLRIAEDAVKWMYEELFRLHELVAAQIPRLQTVGVTMQDGALALDNVLQTLDEDAWNQFQRQFLKS</sequence>
<organism evidence="2 3">
    <name type="scientific">Abyssobacteria bacterium (strain SURF_5)</name>
    <dbReference type="NCBI Taxonomy" id="2093360"/>
    <lineage>
        <taxon>Bacteria</taxon>
        <taxon>Pseudomonadati</taxon>
        <taxon>Candidatus Hydrogenedentota</taxon>
        <taxon>Candidatus Abyssobacteria</taxon>
    </lineage>
</organism>
<dbReference type="Gene3D" id="2.40.50.100">
    <property type="match status" value="1"/>
</dbReference>
<keyword evidence="1" id="KW-0472">Membrane</keyword>
<evidence type="ECO:0000313" key="3">
    <source>
        <dbReference type="Proteomes" id="UP000265882"/>
    </source>
</evidence>
<name>A0A3A4NFE5_ABYX5</name>
<evidence type="ECO:0000256" key="1">
    <source>
        <dbReference type="SAM" id="Phobius"/>
    </source>
</evidence>
<feature type="transmembrane region" description="Helical" evidence="1">
    <location>
        <begin position="6"/>
        <end position="23"/>
    </location>
</feature>
<accession>A0A3A4NFE5</accession>
<gene>
    <name evidence="2" type="ORF">C4520_12530</name>
</gene>
<protein>
    <recommendedName>
        <fullName evidence="4">Glycine cleavage system protein H</fullName>
    </recommendedName>
</protein>
<dbReference type="EMBL" id="QZKU01000086">
    <property type="protein sequence ID" value="RJP19698.1"/>
    <property type="molecule type" value="Genomic_DNA"/>
</dbReference>
<evidence type="ECO:0000313" key="2">
    <source>
        <dbReference type="EMBL" id="RJP19698.1"/>
    </source>
</evidence>
<dbReference type="Pfam" id="PF01597">
    <property type="entry name" value="GCV_H"/>
    <property type="match status" value="1"/>
</dbReference>
<dbReference type="InterPro" id="IPR011053">
    <property type="entry name" value="Single_hybrid_motif"/>
</dbReference>
<dbReference type="SUPFAM" id="SSF51230">
    <property type="entry name" value="Single hybrid motif"/>
    <property type="match status" value="1"/>
</dbReference>
<comment type="caution">
    <text evidence="2">The sequence shown here is derived from an EMBL/GenBank/DDBJ whole genome shotgun (WGS) entry which is preliminary data.</text>
</comment>
<dbReference type="InterPro" id="IPR033753">
    <property type="entry name" value="GCV_H/Fam206"/>
</dbReference>
<keyword evidence="1" id="KW-1133">Transmembrane helix</keyword>
<dbReference type="Proteomes" id="UP000265882">
    <property type="component" value="Unassembled WGS sequence"/>
</dbReference>